<keyword evidence="2" id="KW-1185">Reference proteome</keyword>
<dbReference type="AlphaFoldDB" id="A0A8H7BVT1"/>
<dbReference type="Gene3D" id="3.10.490.10">
    <property type="entry name" value="Gamma-glutamyl cyclotransferase-like"/>
    <property type="match status" value="1"/>
</dbReference>
<organism evidence="1 2">
    <name type="scientific">Apophysomyces ossiformis</name>
    <dbReference type="NCBI Taxonomy" id="679940"/>
    <lineage>
        <taxon>Eukaryota</taxon>
        <taxon>Fungi</taxon>
        <taxon>Fungi incertae sedis</taxon>
        <taxon>Mucoromycota</taxon>
        <taxon>Mucoromycotina</taxon>
        <taxon>Mucoromycetes</taxon>
        <taxon>Mucorales</taxon>
        <taxon>Mucorineae</taxon>
        <taxon>Mucoraceae</taxon>
        <taxon>Apophysomyces</taxon>
    </lineage>
</organism>
<dbReference type="OrthoDB" id="1044435at2759"/>
<evidence type="ECO:0000313" key="2">
    <source>
        <dbReference type="Proteomes" id="UP000605846"/>
    </source>
</evidence>
<reference evidence="1" key="1">
    <citation type="submission" date="2020-01" db="EMBL/GenBank/DDBJ databases">
        <title>Genome Sequencing of Three Apophysomyces-Like Fungal Strains Confirms a Novel Fungal Genus in the Mucoromycota with divergent Burkholderia-like Endosymbiotic Bacteria.</title>
        <authorList>
            <person name="Stajich J.E."/>
            <person name="Macias A.M."/>
            <person name="Carter-House D."/>
            <person name="Lovett B."/>
            <person name="Kasson L.R."/>
            <person name="Berry K."/>
            <person name="Grigoriev I."/>
            <person name="Chang Y."/>
            <person name="Spatafora J."/>
            <person name="Kasson M.T."/>
        </authorList>
    </citation>
    <scope>NUCLEOTIDE SEQUENCE</scope>
    <source>
        <strain evidence="1">NRRL A-21654</strain>
    </source>
</reference>
<evidence type="ECO:0000313" key="1">
    <source>
        <dbReference type="EMBL" id="KAF7732059.1"/>
    </source>
</evidence>
<comment type="caution">
    <text evidence="1">The sequence shown here is derived from an EMBL/GenBank/DDBJ whole genome shotgun (WGS) entry which is preliminary data.</text>
</comment>
<name>A0A8H7BVT1_9FUNG</name>
<protein>
    <submittedName>
        <fullName evidence="1">Uncharacterized protein</fullName>
    </submittedName>
</protein>
<dbReference type="EMBL" id="JABAYA010000005">
    <property type="protein sequence ID" value="KAF7732059.1"/>
    <property type="molecule type" value="Genomic_DNA"/>
</dbReference>
<accession>A0A8H7BVT1</accession>
<sequence>MDTYEGEDYARIPVQVVTLDHEEVDCEVYIWVGEREQLEDRDWKYEDFVQRHLPLLLLDSTTFQDVDNLAF</sequence>
<dbReference type="Proteomes" id="UP000605846">
    <property type="component" value="Unassembled WGS sequence"/>
</dbReference>
<proteinExistence type="predicted"/>
<gene>
    <name evidence="1" type="ORF">EC973_007164</name>
</gene>